<dbReference type="CDD" id="cd09158">
    <property type="entry name" value="PLDc_EcCLS_like_2"/>
    <property type="match status" value="1"/>
</dbReference>
<comment type="catalytic activity">
    <reaction evidence="12">
        <text>2 a 1,2-diacyl-sn-glycero-3-phospho-(1'-sn-glycerol) = a cardiolipin + glycerol</text>
        <dbReference type="Rhea" id="RHEA:31451"/>
        <dbReference type="ChEBI" id="CHEBI:17754"/>
        <dbReference type="ChEBI" id="CHEBI:62237"/>
        <dbReference type="ChEBI" id="CHEBI:64716"/>
    </reaction>
</comment>
<dbReference type="InterPro" id="IPR027379">
    <property type="entry name" value="CLS_N"/>
</dbReference>
<comment type="caution">
    <text evidence="14">The sequence shown here is derived from an EMBL/GenBank/DDBJ whole genome shotgun (WGS) entry which is preliminary data.</text>
</comment>
<keyword evidence="10 12" id="KW-0594">Phospholipid biosynthesis</keyword>
<keyword evidence="5 12" id="KW-0812">Transmembrane</keyword>
<evidence type="ECO:0000256" key="1">
    <source>
        <dbReference type="ARBA" id="ARBA00004651"/>
    </source>
</evidence>
<keyword evidence="4 12" id="KW-0808">Transferase</keyword>
<evidence type="ECO:0000256" key="5">
    <source>
        <dbReference type="ARBA" id="ARBA00022692"/>
    </source>
</evidence>
<evidence type="ECO:0000256" key="6">
    <source>
        <dbReference type="ARBA" id="ARBA00022737"/>
    </source>
</evidence>
<dbReference type="GO" id="GO:0005886">
    <property type="term" value="C:plasma membrane"/>
    <property type="evidence" value="ECO:0007669"/>
    <property type="project" value="UniProtKB-SubCell"/>
</dbReference>
<keyword evidence="9 12" id="KW-0472">Membrane</keyword>
<dbReference type="HAMAP" id="MF_00190">
    <property type="entry name" value="Cardiolipin_synth_ClsA"/>
    <property type="match status" value="1"/>
</dbReference>
<dbReference type="AlphaFoldDB" id="A0AB94IEU8"/>
<dbReference type="EC" id="2.7.8.-" evidence="12"/>
<keyword evidence="15" id="KW-1185">Reference proteome</keyword>
<evidence type="ECO:0000313" key="14">
    <source>
        <dbReference type="EMBL" id="TEA28036.1"/>
    </source>
</evidence>
<feature type="transmembrane region" description="Helical" evidence="12">
    <location>
        <begin position="41"/>
        <end position="62"/>
    </location>
</feature>
<evidence type="ECO:0000256" key="2">
    <source>
        <dbReference type="ARBA" id="ARBA00022475"/>
    </source>
</evidence>
<dbReference type="InterPro" id="IPR001736">
    <property type="entry name" value="PLipase_D/transphosphatidylase"/>
</dbReference>
<dbReference type="GO" id="GO:0008808">
    <property type="term" value="F:cardiolipin synthase activity"/>
    <property type="evidence" value="ECO:0007669"/>
    <property type="project" value="UniProtKB-UniRule"/>
</dbReference>
<feature type="domain" description="PLD phosphodiesterase" evidence="13">
    <location>
        <begin position="223"/>
        <end position="250"/>
    </location>
</feature>
<feature type="active site" evidence="12">
    <location>
        <position position="414"/>
    </location>
</feature>
<dbReference type="PANTHER" id="PTHR21248:SF22">
    <property type="entry name" value="PHOSPHOLIPASE D"/>
    <property type="match status" value="1"/>
</dbReference>
<dbReference type="PROSITE" id="PS50035">
    <property type="entry name" value="PLD"/>
    <property type="match status" value="2"/>
</dbReference>
<organism evidence="14 15">
    <name type="scientific">Candidatus Schmidhempelia bombi str. Bimp</name>
    <dbReference type="NCBI Taxonomy" id="1387197"/>
    <lineage>
        <taxon>Bacteria</taxon>
        <taxon>Pseudomonadati</taxon>
        <taxon>Pseudomonadota</taxon>
        <taxon>Gammaproteobacteria</taxon>
        <taxon>Orbales</taxon>
        <taxon>Orbaceae</taxon>
        <taxon>Candidatus Schmidhempelia</taxon>
    </lineage>
</organism>
<dbReference type="Pfam" id="PF13396">
    <property type="entry name" value="PLDc_N"/>
    <property type="match status" value="1"/>
</dbReference>
<evidence type="ECO:0000256" key="3">
    <source>
        <dbReference type="ARBA" id="ARBA00022516"/>
    </source>
</evidence>
<dbReference type="InterPro" id="IPR030840">
    <property type="entry name" value="CL_synthase_A"/>
</dbReference>
<dbReference type="PANTHER" id="PTHR21248">
    <property type="entry name" value="CARDIOLIPIN SYNTHASE"/>
    <property type="match status" value="1"/>
</dbReference>
<dbReference type="InterPro" id="IPR022924">
    <property type="entry name" value="Cardiolipin_synthase"/>
</dbReference>
<name>A0AB94IEU8_9GAMM</name>
<dbReference type="SUPFAM" id="SSF56024">
    <property type="entry name" value="Phospholipase D/nuclease"/>
    <property type="match status" value="2"/>
</dbReference>
<dbReference type="CDD" id="cd09152">
    <property type="entry name" value="PLDc_EcCLS_like_1"/>
    <property type="match status" value="1"/>
</dbReference>
<proteinExistence type="inferred from homology"/>
<keyword evidence="3 12" id="KW-0444">Lipid biosynthesis</keyword>
<evidence type="ECO:0000313" key="15">
    <source>
        <dbReference type="Proteomes" id="UP000506160"/>
    </source>
</evidence>
<comment type="subcellular location">
    <subcellularLocation>
        <location evidence="1 12">Cell membrane</location>
        <topology evidence="1 12">Multi-pass membrane protein</topology>
    </subcellularLocation>
</comment>
<evidence type="ECO:0000256" key="11">
    <source>
        <dbReference type="ARBA" id="ARBA00023264"/>
    </source>
</evidence>
<feature type="domain" description="PLD phosphodiesterase" evidence="13">
    <location>
        <begin position="402"/>
        <end position="429"/>
    </location>
</feature>
<keyword evidence="2 12" id="KW-1003">Cell membrane</keyword>
<keyword evidence="7 12" id="KW-1133">Transmembrane helix</keyword>
<dbReference type="InterPro" id="IPR025202">
    <property type="entry name" value="PLD-like_dom"/>
</dbReference>
<feature type="active site" evidence="12">
    <location>
        <position position="230"/>
    </location>
</feature>
<dbReference type="RefSeq" id="WP_036562142.1">
    <property type="nucleotide sequence ID" value="NZ_AWGA01000011.1"/>
</dbReference>
<dbReference type="Pfam" id="PF13091">
    <property type="entry name" value="PLDc_2"/>
    <property type="match status" value="2"/>
</dbReference>
<feature type="active site" evidence="12">
    <location>
        <position position="235"/>
    </location>
</feature>
<evidence type="ECO:0000256" key="8">
    <source>
        <dbReference type="ARBA" id="ARBA00023098"/>
    </source>
</evidence>
<comment type="function">
    <text evidence="12">Catalyzes the reversible phosphatidyl group transfer from one phosphatidylglycerol molecule to another to form cardiolipin (CL) (diphosphatidylglycerol) and glycerol.</text>
</comment>
<reference evidence="14 15" key="1">
    <citation type="journal article" date="2014" name="Appl. Environ. Microbiol.">
        <title>Genomic features of a bumble bee symbiont reflect its host environment.</title>
        <authorList>
            <person name="Martinson V.G."/>
            <person name="Magoc T."/>
            <person name="Koch H."/>
            <person name="Salzberg S.L."/>
            <person name="Moran N.A."/>
        </authorList>
    </citation>
    <scope>NUCLEOTIDE SEQUENCE [LARGE SCALE GENOMIC DNA]</scope>
    <source>
        <strain evidence="14 15">Bimp</strain>
    </source>
</reference>
<feature type="active site" evidence="12">
    <location>
        <position position="409"/>
    </location>
</feature>
<comment type="similarity">
    <text evidence="12">Belongs to the phospholipase D family. Cardiolipin synthase subfamily. ClsA sub-subfamily.</text>
</comment>
<feature type="active site" evidence="12">
    <location>
        <position position="228"/>
    </location>
</feature>
<evidence type="ECO:0000256" key="4">
    <source>
        <dbReference type="ARBA" id="ARBA00022679"/>
    </source>
</evidence>
<evidence type="ECO:0000259" key="13">
    <source>
        <dbReference type="PROSITE" id="PS50035"/>
    </source>
</evidence>
<dbReference type="NCBIfam" id="TIGR04265">
    <property type="entry name" value="bac_cardiolipin"/>
    <property type="match status" value="1"/>
</dbReference>
<evidence type="ECO:0000256" key="9">
    <source>
        <dbReference type="ARBA" id="ARBA00023136"/>
    </source>
</evidence>
<evidence type="ECO:0000256" key="12">
    <source>
        <dbReference type="HAMAP-Rule" id="MF_00190"/>
    </source>
</evidence>
<feature type="transmembrane region" description="Helical" evidence="12">
    <location>
        <begin position="6"/>
        <end position="29"/>
    </location>
</feature>
<dbReference type="EMBL" id="AWGA01000011">
    <property type="protein sequence ID" value="TEA28036.1"/>
    <property type="molecule type" value="Genomic_DNA"/>
</dbReference>
<dbReference type="Gene3D" id="3.30.870.10">
    <property type="entry name" value="Endonuclease Chain A"/>
    <property type="match status" value="2"/>
</dbReference>
<evidence type="ECO:0000256" key="7">
    <source>
        <dbReference type="ARBA" id="ARBA00022989"/>
    </source>
</evidence>
<dbReference type="GO" id="GO:0032049">
    <property type="term" value="P:cardiolipin biosynthetic process"/>
    <property type="evidence" value="ECO:0007669"/>
    <property type="project" value="UniProtKB-UniRule"/>
</dbReference>
<keyword evidence="11 12" id="KW-1208">Phospholipid metabolism</keyword>
<keyword evidence="8 12" id="KW-0443">Lipid metabolism</keyword>
<accession>A0AB94IEU8</accession>
<sequence length="489" mass="56400">MNISLGSLYTLLSSLIFFLYWLMVVSTTLRIVTRRRPATYVVSWLLIIYIVPILGTILYLLIGEVHLGKMRTHRAQSLRLDIKQFIQQLRNYSKIFTHHVSQVAKPIFNLCKSQTTLDGFCGNQIELLTSAEQVFDRLIADVDAATSNIEMVFYIWNEGGKADQLALALIRAANRGVQCRIMLDSAGSRRFFHSPHCLAMKAANIEIIEVLKVHLLRFIFRRLDLRQHRKMIMIDNHISYTGSMNIVDPRYFKQDKDVGIWIDVMIRMNGPITTLMDIIFASDWQLETGKRIALPNIPDFSTLPQEKDHILQVIASGPGYTDDMIHQVLLTAIYAAQQQIIITTPYFVPSDMILQALCTAALRGVEVVIIVPQHNDSLMVKWASRAFFTELLEAGVKIFEFQHNLLHTKSVLIDEQLTLIGTVNLDMRSLWLNFEITTVIDNNHFGQQIKKLLNEYLTQSVEINKDFWLQRPFWQHIAERLFYFFSPLL</sequence>
<gene>
    <name evidence="14" type="primary">cls</name>
    <name evidence="12" type="synonym">clsA</name>
    <name evidence="14" type="ORF">O970_01025</name>
</gene>
<keyword evidence="6" id="KW-0677">Repeat</keyword>
<dbReference type="Proteomes" id="UP000506160">
    <property type="component" value="Unassembled WGS sequence"/>
</dbReference>
<dbReference type="SMART" id="SM00155">
    <property type="entry name" value="PLDc"/>
    <property type="match status" value="2"/>
</dbReference>
<feature type="active site" evidence="12">
    <location>
        <position position="407"/>
    </location>
</feature>
<protein>
    <recommendedName>
        <fullName evidence="12">Cardiolipin synthase A</fullName>
        <shortName evidence="12">CL synthase</shortName>
        <ecNumber evidence="12">2.7.8.-</ecNumber>
    </recommendedName>
</protein>
<evidence type="ECO:0000256" key="10">
    <source>
        <dbReference type="ARBA" id="ARBA00023209"/>
    </source>
</evidence>